<keyword evidence="5 6" id="KW-0472">Membrane</keyword>
<dbReference type="Pfam" id="PF11712">
    <property type="entry name" value="Vma12"/>
    <property type="match status" value="1"/>
</dbReference>
<evidence type="ECO:0000313" key="8">
    <source>
        <dbReference type="Proteomes" id="UP001608902"/>
    </source>
</evidence>
<comment type="caution">
    <text evidence="7">The sequence shown here is derived from an EMBL/GenBank/DDBJ whole genome shotgun (WGS) entry which is preliminary data.</text>
</comment>
<dbReference type="PANTHER" id="PTHR31394:SF1">
    <property type="entry name" value="TRANSMEMBRANE PROTEIN 199"/>
    <property type="match status" value="1"/>
</dbReference>
<proteinExistence type="predicted"/>
<evidence type="ECO:0000256" key="6">
    <source>
        <dbReference type="SAM" id="Phobius"/>
    </source>
</evidence>
<dbReference type="InterPro" id="IPR021013">
    <property type="entry name" value="ATPase_Vma12"/>
</dbReference>
<dbReference type="EMBL" id="JBGFUD010006526">
    <property type="protein sequence ID" value="MFH4981043.1"/>
    <property type="molecule type" value="Genomic_DNA"/>
</dbReference>
<keyword evidence="4 6" id="KW-1133">Transmembrane helix</keyword>
<evidence type="ECO:0000256" key="4">
    <source>
        <dbReference type="ARBA" id="ARBA00022989"/>
    </source>
</evidence>
<feature type="transmembrane region" description="Helical" evidence="6">
    <location>
        <begin position="128"/>
        <end position="153"/>
    </location>
</feature>
<sequence>MWQVREEGVELLKSWNVEKLSKGEKEKIDGLVKNSPHIIDGNELLDLLKPLASRYPIYKLVENIRPHLQKEESKPSKEYLARITRLKLEQEQREYQQMVKSVDANQKYGRADYMQDFGREMRMLNRHVITIFNTCLTVAGSFAFGFYGIGYAYPSLELNLPVRMLMGLVLGTVVFIADLYFLVKGMDDHDNESLQSARPRVVKFDARSEKMQEVSCPMLRSASLIKDIHEGIVE</sequence>
<evidence type="ECO:0000313" key="7">
    <source>
        <dbReference type="EMBL" id="MFH4981043.1"/>
    </source>
</evidence>
<dbReference type="PANTHER" id="PTHR31394">
    <property type="entry name" value="TRANSMEMBRANE PROTEIN 199"/>
    <property type="match status" value="1"/>
</dbReference>
<gene>
    <name evidence="7" type="ORF">AB6A40_007752</name>
</gene>
<reference evidence="7 8" key="1">
    <citation type="submission" date="2024-08" db="EMBL/GenBank/DDBJ databases">
        <title>Gnathostoma spinigerum genome.</title>
        <authorList>
            <person name="Gonzalez-Bertolin B."/>
            <person name="Monzon S."/>
            <person name="Zaballos A."/>
            <person name="Jimenez P."/>
            <person name="Dekumyoy P."/>
            <person name="Varona S."/>
            <person name="Cuesta I."/>
            <person name="Sumanam S."/>
            <person name="Adisakwattana P."/>
            <person name="Gasser R.B."/>
            <person name="Hernandez-Gonzalez A."/>
            <person name="Young N.D."/>
            <person name="Perteguer M.J."/>
        </authorList>
    </citation>
    <scope>NUCLEOTIDE SEQUENCE [LARGE SCALE GENOMIC DNA]</scope>
    <source>
        <strain evidence="7">AL3</strain>
        <tissue evidence="7">Liver</tissue>
    </source>
</reference>
<evidence type="ECO:0000256" key="1">
    <source>
        <dbReference type="ARBA" id="ARBA00004477"/>
    </source>
</evidence>
<dbReference type="Proteomes" id="UP001608902">
    <property type="component" value="Unassembled WGS sequence"/>
</dbReference>
<accession>A0ABD6EVF6</accession>
<dbReference type="AlphaFoldDB" id="A0ABD6EVF6"/>
<keyword evidence="8" id="KW-1185">Reference proteome</keyword>
<feature type="transmembrane region" description="Helical" evidence="6">
    <location>
        <begin position="165"/>
        <end position="183"/>
    </location>
</feature>
<keyword evidence="3" id="KW-0256">Endoplasmic reticulum</keyword>
<organism evidence="7 8">
    <name type="scientific">Gnathostoma spinigerum</name>
    <dbReference type="NCBI Taxonomy" id="75299"/>
    <lineage>
        <taxon>Eukaryota</taxon>
        <taxon>Metazoa</taxon>
        <taxon>Ecdysozoa</taxon>
        <taxon>Nematoda</taxon>
        <taxon>Chromadorea</taxon>
        <taxon>Rhabditida</taxon>
        <taxon>Spirurina</taxon>
        <taxon>Gnathostomatomorpha</taxon>
        <taxon>Gnathostomatoidea</taxon>
        <taxon>Gnathostomatidae</taxon>
        <taxon>Gnathostoma</taxon>
    </lineage>
</organism>
<evidence type="ECO:0008006" key="9">
    <source>
        <dbReference type="Google" id="ProtNLM"/>
    </source>
</evidence>
<evidence type="ECO:0000256" key="3">
    <source>
        <dbReference type="ARBA" id="ARBA00022824"/>
    </source>
</evidence>
<name>A0ABD6EVF6_9BILA</name>
<dbReference type="GO" id="GO:0005789">
    <property type="term" value="C:endoplasmic reticulum membrane"/>
    <property type="evidence" value="ECO:0007669"/>
    <property type="project" value="UniProtKB-SubCell"/>
</dbReference>
<evidence type="ECO:0000256" key="2">
    <source>
        <dbReference type="ARBA" id="ARBA00022692"/>
    </source>
</evidence>
<evidence type="ECO:0000256" key="5">
    <source>
        <dbReference type="ARBA" id="ARBA00023136"/>
    </source>
</evidence>
<keyword evidence="2 6" id="KW-0812">Transmembrane</keyword>
<protein>
    <recommendedName>
        <fullName evidence="9">Transmembrane protein 199</fullName>
    </recommendedName>
</protein>
<comment type="subcellular location">
    <subcellularLocation>
        <location evidence="1">Endoplasmic reticulum membrane</location>
        <topology evidence="1">Multi-pass membrane protein</topology>
    </subcellularLocation>
</comment>